<dbReference type="PATRIC" id="fig|1224163.3.peg.2301"/>
<dbReference type="GO" id="GO:0003824">
    <property type="term" value="F:catalytic activity"/>
    <property type="evidence" value="ECO:0007669"/>
    <property type="project" value="UniProtKB-ARBA"/>
</dbReference>
<gene>
    <name evidence="2" type="ORF">B841_11405</name>
</gene>
<dbReference type="eggNOG" id="COG0596">
    <property type="taxonomic scope" value="Bacteria"/>
</dbReference>
<organism evidence="2 3">
    <name type="scientific">Corynebacterium maris DSM 45190</name>
    <dbReference type="NCBI Taxonomy" id="1224163"/>
    <lineage>
        <taxon>Bacteria</taxon>
        <taxon>Bacillati</taxon>
        <taxon>Actinomycetota</taxon>
        <taxon>Actinomycetes</taxon>
        <taxon>Mycobacteriales</taxon>
        <taxon>Corynebacteriaceae</taxon>
        <taxon>Corynebacterium</taxon>
    </lineage>
</organism>
<proteinExistence type="predicted"/>
<dbReference type="Proteomes" id="UP000015388">
    <property type="component" value="Chromosome"/>
</dbReference>
<dbReference type="KEGG" id="cmd:B841_11405"/>
<evidence type="ECO:0000313" key="3">
    <source>
        <dbReference type="Proteomes" id="UP000015388"/>
    </source>
</evidence>
<feature type="domain" description="AB hydrolase-1" evidence="1">
    <location>
        <begin position="5"/>
        <end position="193"/>
    </location>
</feature>
<dbReference type="InterPro" id="IPR029058">
    <property type="entry name" value="AB_hydrolase_fold"/>
</dbReference>
<dbReference type="HOGENOM" id="CLU_119425_0_0_11"/>
<dbReference type="RefSeq" id="WP_020935685.1">
    <property type="nucleotide sequence ID" value="NC_021915.1"/>
</dbReference>
<dbReference type="PANTHER" id="PTHR43798">
    <property type="entry name" value="MONOACYLGLYCEROL LIPASE"/>
    <property type="match status" value="1"/>
</dbReference>
<dbReference type="Gene3D" id="3.40.50.1820">
    <property type="entry name" value="alpha/beta hydrolase"/>
    <property type="match status" value="1"/>
</dbReference>
<evidence type="ECO:0000313" key="2">
    <source>
        <dbReference type="EMBL" id="AGS35753.1"/>
    </source>
</evidence>
<dbReference type="STRING" id="1224163.B841_11405"/>
<dbReference type="EMBL" id="CP003924">
    <property type="protein sequence ID" value="AGS35753.1"/>
    <property type="molecule type" value="Genomic_DNA"/>
</dbReference>
<dbReference type="InterPro" id="IPR050266">
    <property type="entry name" value="AB_hydrolase_sf"/>
</dbReference>
<dbReference type="GO" id="GO:0016020">
    <property type="term" value="C:membrane"/>
    <property type="evidence" value="ECO:0007669"/>
    <property type="project" value="TreeGrafter"/>
</dbReference>
<evidence type="ECO:0000259" key="1">
    <source>
        <dbReference type="Pfam" id="PF12697"/>
    </source>
</evidence>
<protein>
    <recommendedName>
        <fullName evidence="1">AB hydrolase-1 domain-containing protein</fullName>
    </recommendedName>
</protein>
<name>S5TM26_9CORY</name>
<dbReference type="SUPFAM" id="SSF53474">
    <property type="entry name" value="alpha/beta-Hydrolases"/>
    <property type="match status" value="1"/>
</dbReference>
<sequence>MTRNVVFLHPAGTQPDSWVGVVNALPPGVTPWLPNVSTGDLGSQFADVEKLLDRNELRDVALVAFGTGAPAAVLLAARQPHRVNSLVLASPLLHVDPERTQAMARALKWVPGFLLKRRGMDKHEMLARLAEGPVHEPAAALAEITAPTLLLSTQEKQVAEQVSQTAERMPQATVRVIEDVSGAWYEDDPDRFSSEVFQFLDQGR</sequence>
<dbReference type="OrthoDB" id="4407290at2"/>
<dbReference type="InterPro" id="IPR000073">
    <property type="entry name" value="AB_hydrolase_1"/>
</dbReference>
<dbReference type="AlphaFoldDB" id="S5TM26"/>
<reference evidence="2 3" key="1">
    <citation type="submission" date="2012-11" db="EMBL/GenBank/DDBJ databases">
        <title>The complete genome sequence of Corynebacterium maris Coryn-1 (=DSM 45190).</title>
        <authorList>
            <person name="Schaffert L."/>
            <person name="Albersmeier A."/>
            <person name="Kalinowski J."/>
            <person name="Ruckert C."/>
        </authorList>
    </citation>
    <scope>NUCLEOTIDE SEQUENCE [LARGE SCALE GENOMIC DNA]</scope>
    <source>
        <strain evidence="3">Coryn-1</strain>
    </source>
</reference>
<accession>S5TM26</accession>
<dbReference type="PANTHER" id="PTHR43798:SF33">
    <property type="entry name" value="HYDROLASE, PUTATIVE (AFU_ORTHOLOGUE AFUA_2G14860)-RELATED"/>
    <property type="match status" value="1"/>
</dbReference>
<keyword evidence="3" id="KW-1185">Reference proteome</keyword>
<dbReference type="Pfam" id="PF12697">
    <property type="entry name" value="Abhydrolase_6"/>
    <property type="match status" value="1"/>
</dbReference>